<dbReference type="PRINTS" id="PR01438">
    <property type="entry name" value="UNVRSLSTRESS"/>
</dbReference>
<dbReference type="AlphaFoldDB" id="A0A7W5BE27"/>
<evidence type="ECO:0000256" key="1">
    <source>
        <dbReference type="ARBA" id="ARBA00008791"/>
    </source>
</evidence>
<keyword evidence="4" id="KW-1185">Reference proteome</keyword>
<comment type="caution">
    <text evidence="3">The sequence shown here is derived from an EMBL/GenBank/DDBJ whole genome shotgun (WGS) entry which is preliminary data.</text>
</comment>
<dbReference type="PANTHER" id="PTHR46268">
    <property type="entry name" value="STRESS RESPONSE PROTEIN NHAX"/>
    <property type="match status" value="1"/>
</dbReference>
<proteinExistence type="inferred from homology"/>
<dbReference type="InterPro" id="IPR006015">
    <property type="entry name" value="Universal_stress_UspA"/>
</dbReference>
<evidence type="ECO:0000259" key="2">
    <source>
        <dbReference type="Pfam" id="PF00582"/>
    </source>
</evidence>
<dbReference type="CDD" id="cd00293">
    <property type="entry name" value="USP-like"/>
    <property type="match status" value="1"/>
</dbReference>
<comment type="similarity">
    <text evidence="1">Belongs to the universal stress protein A family.</text>
</comment>
<dbReference type="Pfam" id="PF00582">
    <property type="entry name" value="Usp"/>
    <property type="match status" value="1"/>
</dbReference>
<organism evidence="3 4">
    <name type="scientific">Pseudoduganella violacea</name>
    <dbReference type="NCBI Taxonomy" id="1715466"/>
    <lineage>
        <taxon>Bacteria</taxon>
        <taxon>Pseudomonadati</taxon>
        <taxon>Pseudomonadota</taxon>
        <taxon>Betaproteobacteria</taxon>
        <taxon>Burkholderiales</taxon>
        <taxon>Oxalobacteraceae</taxon>
        <taxon>Telluria group</taxon>
        <taxon>Pseudoduganella</taxon>
    </lineage>
</organism>
<dbReference type="SUPFAM" id="SSF52402">
    <property type="entry name" value="Adenine nucleotide alpha hydrolases-like"/>
    <property type="match status" value="1"/>
</dbReference>
<evidence type="ECO:0000313" key="3">
    <source>
        <dbReference type="EMBL" id="MBB3121434.1"/>
    </source>
</evidence>
<feature type="domain" description="UspA" evidence="2">
    <location>
        <begin position="1"/>
        <end position="143"/>
    </location>
</feature>
<dbReference type="RefSeq" id="WP_183443148.1">
    <property type="nucleotide sequence ID" value="NZ_JACHXD010000016.1"/>
</dbReference>
<dbReference type="Gene3D" id="3.40.50.620">
    <property type="entry name" value="HUPs"/>
    <property type="match status" value="1"/>
</dbReference>
<dbReference type="PANTHER" id="PTHR46268:SF6">
    <property type="entry name" value="UNIVERSAL STRESS PROTEIN UP12"/>
    <property type="match status" value="1"/>
</dbReference>
<dbReference type="EMBL" id="JACHXD010000016">
    <property type="protein sequence ID" value="MBB3121434.1"/>
    <property type="molecule type" value="Genomic_DNA"/>
</dbReference>
<dbReference type="InterPro" id="IPR014729">
    <property type="entry name" value="Rossmann-like_a/b/a_fold"/>
</dbReference>
<name>A0A7W5BE27_9BURK</name>
<sequence length="144" mass="15354">MFKHILVPSDGSLASEAAIRSALQFAKETGARVTGMHVLPDFHALTYLPETLDGAPEVPDSTSRASQIVGRIAEAAARMGVPCETVLRRSDQPYVAIVSVAGELKCDMIAMASHGHRGIKGLLLGSETHKVLTHTNIPVLVFRA</sequence>
<accession>A0A7W5BE27</accession>
<protein>
    <submittedName>
        <fullName evidence="3">Nucleotide-binding universal stress UspA family protein</fullName>
    </submittedName>
</protein>
<gene>
    <name evidence="3" type="ORF">FHS03_004512</name>
</gene>
<dbReference type="InterPro" id="IPR006016">
    <property type="entry name" value="UspA"/>
</dbReference>
<reference evidence="3 4" key="1">
    <citation type="submission" date="2020-08" db="EMBL/GenBank/DDBJ databases">
        <title>Genomic Encyclopedia of Type Strains, Phase III (KMG-III): the genomes of soil and plant-associated and newly described type strains.</title>
        <authorList>
            <person name="Whitman W."/>
        </authorList>
    </citation>
    <scope>NUCLEOTIDE SEQUENCE [LARGE SCALE GENOMIC DNA]</scope>
    <source>
        <strain evidence="3 4">CECT 8897</strain>
    </source>
</reference>
<evidence type="ECO:0000313" key="4">
    <source>
        <dbReference type="Proteomes" id="UP000541535"/>
    </source>
</evidence>
<dbReference type="Proteomes" id="UP000541535">
    <property type="component" value="Unassembled WGS sequence"/>
</dbReference>